<feature type="transmembrane region" description="Helical" evidence="1">
    <location>
        <begin position="384"/>
        <end position="416"/>
    </location>
</feature>
<evidence type="ECO:0000313" key="3">
    <source>
        <dbReference type="Proteomes" id="UP001642360"/>
    </source>
</evidence>
<reference evidence="2 3" key="1">
    <citation type="submission" date="2024-02" db="EMBL/GenBank/DDBJ databases">
        <authorList>
            <person name="Vignale AGUSTIN F."/>
            <person name="Sosa J E."/>
            <person name="Modenutti C."/>
        </authorList>
    </citation>
    <scope>NUCLEOTIDE SEQUENCE [LARGE SCALE GENOMIC DNA]</scope>
</reference>
<feature type="transmembrane region" description="Helical" evidence="1">
    <location>
        <begin position="256"/>
        <end position="285"/>
    </location>
</feature>
<keyword evidence="1" id="KW-0472">Membrane</keyword>
<protein>
    <submittedName>
        <fullName evidence="2">Uncharacterized protein</fullName>
    </submittedName>
</protein>
<dbReference type="PANTHER" id="PTHR35307">
    <property type="entry name" value="PROTEIN, PUTATIVE-RELATED"/>
    <property type="match status" value="1"/>
</dbReference>
<dbReference type="AlphaFoldDB" id="A0ABC8TUP3"/>
<dbReference type="EMBL" id="CAUOFW020006168">
    <property type="protein sequence ID" value="CAK9173208.1"/>
    <property type="molecule type" value="Genomic_DNA"/>
</dbReference>
<evidence type="ECO:0000313" key="2">
    <source>
        <dbReference type="EMBL" id="CAK9173208.1"/>
    </source>
</evidence>
<name>A0ABC8TUP3_9AQUA</name>
<proteinExistence type="predicted"/>
<evidence type="ECO:0000256" key="1">
    <source>
        <dbReference type="SAM" id="Phobius"/>
    </source>
</evidence>
<organism evidence="2 3">
    <name type="scientific">Ilex paraguariensis</name>
    <name type="common">yerba mate</name>
    <dbReference type="NCBI Taxonomy" id="185542"/>
    <lineage>
        <taxon>Eukaryota</taxon>
        <taxon>Viridiplantae</taxon>
        <taxon>Streptophyta</taxon>
        <taxon>Embryophyta</taxon>
        <taxon>Tracheophyta</taxon>
        <taxon>Spermatophyta</taxon>
        <taxon>Magnoliopsida</taxon>
        <taxon>eudicotyledons</taxon>
        <taxon>Gunneridae</taxon>
        <taxon>Pentapetalae</taxon>
        <taxon>asterids</taxon>
        <taxon>campanulids</taxon>
        <taxon>Aquifoliales</taxon>
        <taxon>Aquifoliaceae</taxon>
        <taxon>Ilex</taxon>
    </lineage>
</organism>
<feature type="transmembrane region" description="Helical" evidence="1">
    <location>
        <begin position="178"/>
        <end position="200"/>
    </location>
</feature>
<dbReference type="Proteomes" id="UP001642360">
    <property type="component" value="Unassembled WGS sequence"/>
</dbReference>
<feature type="transmembrane region" description="Helical" evidence="1">
    <location>
        <begin position="305"/>
        <end position="329"/>
    </location>
</feature>
<keyword evidence="3" id="KW-1185">Reference proteome</keyword>
<feature type="transmembrane region" description="Helical" evidence="1">
    <location>
        <begin position="118"/>
        <end position="136"/>
    </location>
</feature>
<dbReference type="PANTHER" id="PTHR35307:SF3">
    <property type="entry name" value="DUF4220 DOMAIN-CONTAINING PROTEIN"/>
    <property type="match status" value="1"/>
</dbReference>
<feature type="transmembrane region" description="Helical" evidence="1">
    <location>
        <begin position="44"/>
        <end position="65"/>
    </location>
</feature>
<comment type="caution">
    <text evidence="2">The sequence shown here is derived from an EMBL/GenBank/DDBJ whole genome shotgun (WGS) entry which is preliminary data.</text>
</comment>
<feature type="transmembrane region" description="Helical" evidence="1">
    <location>
        <begin position="143"/>
        <end position="166"/>
    </location>
</feature>
<accession>A0ABC8TUP3</accession>
<keyword evidence="1" id="KW-0812">Transmembrane</keyword>
<sequence>MAEETDSYCSHILINSSSNSYCYDEWRKLKQIQVNEGWQKKFDAPMPLIGLYVAAASLVCTLAMAADVTHGFRYKKLWFPCKFFTVNAASLTILAVAMKLPVDLTSAMEGYLDQLAKLISNVFMTTVMGNFLTSFASMDDKAIFMNITALGILVITIIVNIFIQLHTSLLYVKTTLEISVTIFMFVLFVTLCFSVVTIPVTKRSLELKYGALSKKISDEELEGIEKLSVQNLKVVVEKYWVMAETSDPQFVMARSVICIASGAISLLTIAFTLIDIMIKIMSYFIHYDDYYRLPWRNTSSYGWSMPLILVIQIIGIIVGTVAPTFRWIIAISFKCSQKDGNNYLIEFKVEKYWIQRLVEWKEKPLAVRIRGRKLRKLMQGTKNLVLNCCIGFQIAIVVVSKLILLISVFVISPFFWCCKRCESGALTSPKILEPEAGTKLDLSNYVLQLEGEGKLSNEILNDICHDVNQVIQMGIRKQPRYLMELLRKCNNFHGIAEFDNDNVHDTNCEELPNCWTLPVVTLTSIAIALPNIGNQMVGQLLRSVSEGLLYASLVEKSLCSRGDLLNIKNSADFVWVDVELYRKWMDKDLRKIALDAKNSGDTLQSLADIAQKIVTEIKKNITGSLMENPYNWHVKMIAANSMYKISRTMLMSYEESVDKTDENLFDQLSVMIADILGACLTNLPRFITTECYSSAIEKRGKSVGDAARLLGETEEIIKILQQHELPSLSHDQLAYIDEWRTSLLHQNSATITSSSNNVITSSSSDEMHIGIE</sequence>
<gene>
    <name evidence="2" type="ORF">ILEXP_LOCUS42946</name>
</gene>
<keyword evidence="1" id="KW-1133">Transmembrane helix</keyword>
<feature type="transmembrane region" description="Helical" evidence="1">
    <location>
        <begin position="77"/>
        <end position="98"/>
    </location>
</feature>